<protein>
    <recommendedName>
        <fullName evidence="4">Membrane transporter protein</fullName>
    </recommendedName>
</protein>
<name>V7DGZ5_9PSED</name>
<comment type="caution">
    <text evidence="2">The sequence shown here is derived from an EMBL/GenBank/DDBJ whole genome shotgun (WGS) entry which is preliminary data.</text>
</comment>
<dbReference type="AlphaFoldDB" id="V7DGZ5"/>
<feature type="transmembrane region" description="Helical" evidence="1">
    <location>
        <begin position="12"/>
        <end position="30"/>
    </location>
</feature>
<keyword evidence="1" id="KW-1133">Transmembrane helix</keyword>
<keyword evidence="1" id="KW-0812">Transmembrane</keyword>
<feature type="transmembrane region" description="Helical" evidence="1">
    <location>
        <begin position="42"/>
        <end position="60"/>
    </location>
</feature>
<evidence type="ECO:0000313" key="2">
    <source>
        <dbReference type="EMBL" id="ESW40835.1"/>
    </source>
</evidence>
<keyword evidence="1" id="KW-0472">Membrane</keyword>
<evidence type="ECO:0008006" key="4">
    <source>
        <dbReference type="Google" id="ProtNLM"/>
    </source>
</evidence>
<reference evidence="2 3" key="1">
    <citation type="submission" date="2013-10" db="EMBL/GenBank/DDBJ databases">
        <title>Whole Genome Shotgun Sequence of Pseudomonas taiwanensis SJ9.</title>
        <authorList>
            <person name="Hong S.-J."/>
            <person name="Shin J.-H."/>
        </authorList>
    </citation>
    <scope>NUCLEOTIDE SEQUENCE [LARGE SCALE GENOMIC DNA]</scope>
    <source>
        <strain evidence="2 3">SJ9</strain>
    </source>
</reference>
<evidence type="ECO:0000313" key="3">
    <source>
        <dbReference type="Proteomes" id="UP000018511"/>
    </source>
</evidence>
<accession>V7DGZ5</accession>
<organism evidence="2 3">
    <name type="scientific">Pseudomonas taiwanensis SJ9</name>
    <dbReference type="NCBI Taxonomy" id="1388762"/>
    <lineage>
        <taxon>Bacteria</taxon>
        <taxon>Pseudomonadati</taxon>
        <taxon>Pseudomonadota</taxon>
        <taxon>Gammaproteobacteria</taxon>
        <taxon>Pseudomonadales</taxon>
        <taxon>Pseudomonadaceae</taxon>
        <taxon>Pseudomonas</taxon>
    </lineage>
</organism>
<dbReference type="Proteomes" id="UP000018511">
    <property type="component" value="Unassembled WGS sequence"/>
</dbReference>
<dbReference type="PATRIC" id="fig|1388762.3.peg.774"/>
<gene>
    <name evidence="2" type="ORF">O164_03900</name>
</gene>
<sequence>MAWPGSMPWGGQALGASLLMLAPAFVGMLAGQWLRQRISTPLFKRCFFIGLAALGGHLLISG</sequence>
<proteinExistence type="predicted"/>
<dbReference type="EMBL" id="AXUP01000029">
    <property type="protein sequence ID" value="ESW40835.1"/>
    <property type="molecule type" value="Genomic_DNA"/>
</dbReference>
<evidence type="ECO:0000256" key="1">
    <source>
        <dbReference type="SAM" id="Phobius"/>
    </source>
</evidence>